<reference evidence="4" key="1">
    <citation type="submission" date="2025-08" db="UniProtKB">
        <authorList>
            <consortium name="Ensembl"/>
        </authorList>
    </citation>
    <scope>IDENTIFICATION</scope>
</reference>
<name>A0A8C6G9J4_MUSSI</name>
<reference evidence="4" key="2">
    <citation type="submission" date="2025-09" db="UniProtKB">
        <authorList>
            <consortium name="Ensembl"/>
        </authorList>
    </citation>
    <scope>IDENTIFICATION</scope>
</reference>
<feature type="compositionally biased region" description="Polar residues" evidence="2">
    <location>
        <begin position="461"/>
        <end position="474"/>
    </location>
</feature>
<dbReference type="PANTHER" id="PTHR22574">
    <property type="match status" value="1"/>
</dbReference>
<feature type="region of interest" description="Disordered" evidence="2">
    <location>
        <begin position="731"/>
        <end position="756"/>
    </location>
</feature>
<feature type="region of interest" description="Disordered" evidence="2">
    <location>
        <begin position="519"/>
        <end position="549"/>
    </location>
</feature>
<accession>A0A8C6G9J4</accession>
<dbReference type="Pfam" id="PF12480">
    <property type="entry name" value="GARIL_Rab2_bd"/>
    <property type="match status" value="1"/>
</dbReference>
<evidence type="ECO:0000313" key="4">
    <source>
        <dbReference type="Ensembl" id="ENSMSIP00000002196.1"/>
    </source>
</evidence>
<protein>
    <submittedName>
        <fullName evidence="4">Golgi associated RAB2 interactor family member 5B</fullName>
    </submittedName>
</protein>
<feature type="compositionally biased region" description="Basic and acidic residues" evidence="2">
    <location>
        <begin position="731"/>
        <end position="746"/>
    </location>
</feature>
<dbReference type="PANTHER" id="PTHR22574:SF12">
    <property type="entry name" value="GOLGI-ASSOCIATED RAB2 INTERACTOR PROTEIN 5B"/>
    <property type="match status" value="1"/>
</dbReference>
<feature type="region of interest" description="Disordered" evidence="2">
    <location>
        <begin position="461"/>
        <end position="480"/>
    </location>
</feature>
<dbReference type="InterPro" id="IPR022168">
    <property type="entry name" value="GARIL-like_Rab2B-bd"/>
</dbReference>
<dbReference type="GeneTree" id="ENSGT00940000163150"/>
<feature type="domain" description="Golgi associated RAB2 interactor protein-like Rab2B-binding" evidence="3">
    <location>
        <begin position="103"/>
        <end position="165"/>
    </location>
</feature>
<comment type="similarity">
    <text evidence="1">Belongs to the GARIN family.</text>
</comment>
<evidence type="ECO:0000256" key="1">
    <source>
        <dbReference type="ARBA" id="ARBA00038379"/>
    </source>
</evidence>
<sequence length="756" mass="83898">MAPAVMRRLWRFFFPPPPPEPPKWVPILGEMQKTLQMAEYLPLRPLPMFESNFTQVTNNGSPALLHNKSNKLTMGVAASLPGLMLPDILLIARPPEDEECSSLILTRMIPLDLARLYVDDLPTWRLKLRLRSGRHYFLALDAPEHELAFLFDRWIRLINMLRGPKLSKTPKTEPSLLEIPPEVTLASTWHFQVQSQGKLTVEVADPTFPCKIFSSHKPKTKMKLTKPIKHSLRSQAVGDSVPLIWSQLQSSEDQMKVTKTKSYPHACSDRPEPLIHVSDKASITIRTIFSIISNTINQAHKSDSEEDTSQGRLMETPSKCLSQNSTGFPVTVSSNQLDTLLWAQNLEDLMNPEYATLSSLNTSYPPALYIFPPNPSFLKSKDKARPTGSKKHVSPLSSHKAACVPIESRKMPFILDQSNKVPAKPAPAQMASALPTPSRKTPTALWSRGKASGALGHFFKSQPSVSQKTPTTPGQPLKPQVITAPTQKTLTPNQKLLQAPAHSQKAMHTKKDHLIVNTRSQKDPTAPYQKALDSRAKASGDPRTLQGGGVLERKTEGKQEPVLLVGGQNTTVVDVRAQTMPLHLPFATTKKQSKEILISKTQEALKGREKLEDCAHKMKETTVNLPNLKSKETEMQKRVLTEEIAVENPYTEDNRPFSAEGLALAKMKIMANSKHQRLKSATISLPSSFSVASNVSSMSMLANLPFDTSQTTFSDGSQVVVIEQSGSCTKVNKENTRHQMERKPAEDLPVSSNPRI</sequence>
<dbReference type="AlphaFoldDB" id="A0A8C6G9J4"/>
<evidence type="ECO:0000313" key="5">
    <source>
        <dbReference type="Proteomes" id="UP000694415"/>
    </source>
</evidence>
<dbReference type="GO" id="GO:0007286">
    <property type="term" value="P:spermatid development"/>
    <property type="evidence" value="ECO:0007669"/>
    <property type="project" value="Ensembl"/>
</dbReference>
<dbReference type="GO" id="GO:0005634">
    <property type="term" value="C:nucleus"/>
    <property type="evidence" value="ECO:0007669"/>
    <property type="project" value="TreeGrafter"/>
</dbReference>
<proteinExistence type="inferred from homology"/>
<dbReference type="Ensembl" id="ENSMSIT00000002790.1">
    <property type="protein sequence ID" value="ENSMSIP00000002196.1"/>
    <property type="gene ID" value="ENSMSIG00000002061.1"/>
</dbReference>
<keyword evidence="5" id="KW-1185">Reference proteome</keyword>
<organism evidence="4 5">
    <name type="scientific">Mus spicilegus</name>
    <name type="common">Mound-building mouse</name>
    <dbReference type="NCBI Taxonomy" id="10103"/>
    <lineage>
        <taxon>Eukaryota</taxon>
        <taxon>Metazoa</taxon>
        <taxon>Chordata</taxon>
        <taxon>Craniata</taxon>
        <taxon>Vertebrata</taxon>
        <taxon>Euteleostomi</taxon>
        <taxon>Mammalia</taxon>
        <taxon>Eutheria</taxon>
        <taxon>Euarchontoglires</taxon>
        <taxon>Glires</taxon>
        <taxon>Rodentia</taxon>
        <taxon>Myomorpha</taxon>
        <taxon>Muroidea</taxon>
        <taxon>Muridae</taxon>
        <taxon>Murinae</taxon>
        <taxon>Mus</taxon>
        <taxon>Mus</taxon>
    </lineage>
</organism>
<dbReference type="Proteomes" id="UP000694415">
    <property type="component" value="Unplaced"/>
</dbReference>
<evidence type="ECO:0000259" key="3">
    <source>
        <dbReference type="Pfam" id="PF12480"/>
    </source>
</evidence>
<evidence type="ECO:0000256" key="2">
    <source>
        <dbReference type="SAM" id="MobiDB-lite"/>
    </source>
</evidence>